<dbReference type="PROSITE" id="PS50937">
    <property type="entry name" value="HTH_MERR_2"/>
    <property type="match status" value="1"/>
</dbReference>
<reference evidence="6 7" key="1">
    <citation type="submission" date="2016-10" db="EMBL/GenBank/DDBJ databases">
        <authorList>
            <person name="de Groot N.N."/>
        </authorList>
    </citation>
    <scope>NUCLEOTIDE SEQUENCE [LARGE SCALE GENOMIC DNA]</scope>
    <source>
        <strain evidence="6 7">DSM 44637</strain>
    </source>
</reference>
<keyword evidence="3 6" id="KW-0238">DNA-binding</keyword>
<dbReference type="PANTHER" id="PTHR30204">
    <property type="entry name" value="REDOX-CYCLING DRUG-SENSING TRANSCRIPTIONAL ACTIVATOR SOXR"/>
    <property type="match status" value="1"/>
</dbReference>
<dbReference type="PANTHER" id="PTHR30204:SF69">
    <property type="entry name" value="MERR-FAMILY TRANSCRIPTIONAL REGULATOR"/>
    <property type="match status" value="1"/>
</dbReference>
<keyword evidence="4" id="KW-0804">Transcription</keyword>
<dbReference type="InterPro" id="IPR009061">
    <property type="entry name" value="DNA-bd_dom_put_sf"/>
</dbReference>
<dbReference type="Gene3D" id="1.10.1660.10">
    <property type="match status" value="1"/>
</dbReference>
<evidence type="ECO:0000256" key="4">
    <source>
        <dbReference type="ARBA" id="ARBA00023163"/>
    </source>
</evidence>
<dbReference type="STRING" id="112413.SAMN05421854_104424"/>
<dbReference type="Proteomes" id="UP000199137">
    <property type="component" value="Unassembled WGS sequence"/>
</dbReference>
<gene>
    <name evidence="6" type="ORF">SAMN05421854_104424</name>
</gene>
<dbReference type="InterPro" id="IPR047057">
    <property type="entry name" value="MerR_fam"/>
</dbReference>
<dbReference type="EMBL" id="FOWC01000004">
    <property type="protein sequence ID" value="SFP21925.1"/>
    <property type="molecule type" value="Genomic_DNA"/>
</dbReference>
<name>A0A1I5NJC1_9PSEU</name>
<protein>
    <submittedName>
        <fullName evidence="6">DNA-binding transcriptional regulator, MerR family</fullName>
    </submittedName>
</protein>
<dbReference type="InterPro" id="IPR000551">
    <property type="entry name" value="MerR-type_HTH_dom"/>
</dbReference>
<dbReference type="Pfam" id="PF13411">
    <property type="entry name" value="MerR_1"/>
    <property type="match status" value="1"/>
</dbReference>
<evidence type="ECO:0000313" key="7">
    <source>
        <dbReference type="Proteomes" id="UP000199137"/>
    </source>
</evidence>
<accession>A0A1I5NJC1</accession>
<evidence type="ECO:0000313" key="6">
    <source>
        <dbReference type="EMBL" id="SFP21925.1"/>
    </source>
</evidence>
<dbReference type="AlphaFoldDB" id="A0A1I5NJC1"/>
<evidence type="ECO:0000256" key="3">
    <source>
        <dbReference type="ARBA" id="ARBA00023125"/>
    </source>
</evidence>
<feature type="domain" description="HTH merR-type" evidence="5">
    <location>
        <begin position="7"/>
        <end position="75"/>
    </location>
</feature>
<dbReference type="GO" id="GO:0003677">
    <property type="term" value="F:DNA binding"/>
    <property type="evidence" value="ECO:0007669"/>
    <property type="project" value="UniProtKB-KW"/>
</dbReference>
<proteinExistence type="predicted"/>
<organism evidence="6 7">
    <name type="scientific">Amycolatopsis rubida</name>
    <dbReference type="NCBI Taxonomy" id="112413"/>
    <lineage>
        <taxon>Bacteria</taxon>
        <taxon>Bacillati</taxon>
        <taxon>Actinomycetota</taxon>
        <taxon>Actinomycetes</taxon>
        <taxon>Pseudonocardiales</taxon>
        <taxon>Pseudonocardiaceae</taxon>
        <taxon>Amycolatopsis</taxon>
    </lineage>
</organism>
<sequence>MQWGVDLYSIGEVSARFDVPVSTLHYWENCGLIEPHRRSGWRFYDRDQLYRIALIRTWRETGHLSLDEIAALLGAHGQPGDWRSTVASRIEAIQEQVTRLLDAQAYLHHLMTCRHEGALDECPRFRAGIDLPVAKAAK</sequence>
<dbReference type="SUPFAM" id="SSF46955">
    <property type="entry name" value="Putative DNA-binding domain"/>
    <property type="match status" value="1"/>
</dbReference>
<dbReference type="SMART" id="SM00422">
    <property type="entry name" value="HTH_MERR"/>
    <property type="match status" value="1"/>
</dbReference>
<evidence type="ECO:0000256" key="2">
    <source>
        <dbReference type="ARBA" id="ARBA00023015"/>
    </source>
</evidence>
<evidence type="ECO:0000259" key="5">
    <source>
        <dbReference type="PROSITE" id="PS50937"/>
    </source>
</evidence>
<dbReference type="GO" id="GO:0003700">
    <property type="term" value="F:DNA-binding transcription factor activity"/>
    <property type="evidence" value="ECO:0007669"/>
    <property type="project" value="InterPro"/>
</dbReference>
<dbReference type="RefSeq" id="WP_232791947.1">
    <property type="nucleotide sequence ID" value="NZ_FOWC01000004.1"/>
</dbReference>
<keyword evidence="2" id="KW-0805">Transcription regulation</keyword>
<evidence type="ECO:0000256" key="1">
    <source>
        <dbReference type="ARBA" id="ARBA00022491"/>
    </source>
</evidence>
<keyword evidence="1" id="KW-0678">Repressor</keyword>